<sequence length="90" mass="10741">MGSYVVVSNYENLDRALIDLRKRVRNEYGRPWYKRRYGFYEKPSELKRKRKKMGRRRGGSSCFFHPGSLKLHIEQKEIFARTGPTTSVQK</sequence>
<proteinExistence type="predicted"/>
<organism evidence="1 2">
    <name type="scientific">Capsulimonas corticalis</name>
    <dbReference type="NCBI Taxonomy" id="2219043"/>
    <lineage>
        <taxon>Bacteria</taxon>
        <taxon>Bacillati</taxon>
        <taxon>Armatimonadota</taxon>
        <taxon>Armatimonadia</taxon>
        <taxon>Capsulimonadales</taxon>
        <taxon>Capsulimonadaceae</taxon>
        <taxon>Capsulimonas</taxon>
    </lineage>
</organism>
<dbReference type="EMBL" id="AP025739">
    <property type="protein sequence ID" value="BDI30894.1"/>
    <property type="molecule type" value="Genomic_DNA"/>
</dbReference>
<name>A0A402CT09_9BACT</name>
<dbReference type="AlphaFoldDB" id="A0A402CT09"/>
<evidence type="ECO:0000313" key="2">
    <source>
        <dbReference type="Proteomes" id="UP000287394"/>
    </source>
</evidence>
<dbReference type="KEGG" id="ccot:CCAX7_29450"/>
<gene>
    <name evidence="1" type="ORF">CCAX7_29450</name>
</gene>
<dbReference type="RefSeq" id="WP_119320524.1">
    <property type="nucleotide sequence ID" value="NZ_AP025739.1"/>
</dbReference>
<keyword evidence="2" id="KW-1185">Reference proteome</keyword>
<dbReference type="Proteomes" id="UP000287394">
    <property type="component" value="Chromosome"/>
</dbReference>
<dbReference type="OrthoDB" id="6707796at2"/>
<protein>
    <submittedName>
        <fullName evidence="1">Uncharacterized protein</fullName>
    </submittedName>
</protein>
<reference evidence="1 2" key="1">
    <citation type="journal article" date="2019" name="Int. J. Syst. Evol. Microbiol.">
        <title>Capsulimonas corticalis gen. nov., sp. nov., an aerobic capsulated bacterium, of a novel bacterial order, Capsulimonadales ord. nov., of the class Armatimonadia of the phylum Armatimonadetes.</title>
        <authorList>
            <person name="Li J."/>
            <person name="Kudo C."/>
            <person name="Tonouchi A."/>
        </authorList>
    </citation>
    <scope>NUCLEOTIDE SEQUENCE [LARGE SCALE GENOMIC DNA]</scope>
    <source>
        <strain evidence="1 2">AX-7</strain>
    </source>
</reference>
<evidence type="ECO:0000313" key="1">
    <source>
        <dbReference type="EMBL" id="BDI30894.1"/>
    </source>
</evidence>
<accession>A0A402CT09</accession>